<dbReference type="AlphaFoldDB" id="A0A1I7YUU7"/>
<dbReference type="WBParaSite" id="L893_g19952.t1">
    <property type="protein sequence ID" value="L893_g19952.t1"/>
    <property type="gene ID" value="L893_g19952"/>
</dbReference>
<name>A0A1I7YUU7_9BILA</name>
<organism evidence="1 2">
    <name type="scientific">Steinernema glaseri</name>
    <dbReference type="NCBI Taxonomy" id="37863"/>
    <lineage>
        <taxon>Eukaryota</taxon>
        <taxon>Metazoa</taxon>
        <taxon>Ecdysozoa</taxon>
        <taxon>Nematoda</taxon>
        <taxon>Chromadorea</taxon>
        <taxon>Rhabditida</taxon>
        <taxon>Tylenchina</taxon>
        <taxon>Panagrolaimomorpha</taxon>
        <taxon>Strongyloidoidea</taxon>
        <taxon>Steinernematidae</taxon>
        <taxon>Steinernema</taxon>
    </lineage>
</organism>
<evidence type="ECO:0000313" key="1">
    <source>
        <dbReference type="Proteomes" id="UP000095287"/>
    </source>
</evidence>
<evidence type="ECO:0000313" key="2">
    <source>
        <dbReference type="WBParaSite" id="L893_g19952.t1"/>
    </source>
</evidence>
<keyword evidence="1" id="KW-1185">Reference proteome</keyword>
<proteinExistence type="predicted"/>
<accession>A0A1I7YUU7</accession>
<dbReference type="Proteomes" id="UP000095287">
    <property type="component" value="Unplaced"/>
</dbReference>
<protein>
    <submittedName>
        <fullName evidence="2">Secreted protein</fullName>
    </submittedName>
</protein>
<reference evidence="2" key="1">
    <citation type="submission" date="2016-11" db="UniProtKB">
        <authorList>
            <consortium name="WormBaseParasite"/>
        </authorList>
    </citation>
    <scope>IDENTIFICATION</scope>
</reference>
<sequence length="129" mass="14602">MGPDEIYFYVFRALSTLFITWKLQGNRAFGYSKTEDRFALYERKFRDLIGENCRPESAARSHRSFTSAFDACSLVLETASDGSSLGGARERRSEVNELQDRTMHRHTCGGTPVVLLTCLPTIKKVASFH</sequence>